<organism evidence="2 3">
    <name type="scientific">Heterodera schachtii</name>
    <name type="common">Sugarbeet cyst nematode worm</name>
    <name type="synonym">Tylenchus schachtii</name>
    <dbReference type="NCBI Taxonomy" id="97005"/>
    <lineage>
        <taxon>Eukaryota</taxon>
        <taxon>Metazoa</taxon>
        <taxon>Ecdysozoa</taxon>
        <taxon>Nematoda</taxon>
        <taxon>Chromadorea</taxon>
        <taxon>Rhabditida</taxon>
        <taxon>Tylenchina</taxon>
        <taxon>Tylenchomorpha</taxon>
        <taxon>Tylenchoidea</taxon>
        <taxon>Heteroderidae</taxon>
        <taxon>Heteroderinae</taxon>
        <taxon>Heterodera</taxon>
    </lineage>
</organism>
<gene>
    <name evidence="2" type="ORF">niasHS_005133</name>
</gene>
<protein>
    <submittedName>
        <fullName evidence="2">Uncharacterized protein</fullName>
    </submittedName>
</protein>
<evidence type="ECO:0000313" key="2">
    <source>
        <dbReference type="EMBL" id="KAL3093865.1"/>
    </source>
</evidence>
<name>A0ABD2JTK1_HETSC</name>
<dbReference type="AlphaFoldDB" id="A0ABD2JTK1"/>
<evidence type="ECO:0000313" key="3">
    <source>
        <dbReference type="Proteomes" id="UP001620645"/>
    </source>
</evidence>
<keyword evidence="3" id="KW-1185">Reference proteome</keyword>
<sequence length="302" mass="34974">MIYLLQLAIAFGLFSDSLLESNVVIASKKDKQIGKVIPPGRYKIAVWDKIKKKKPDYCDGVFIKKNNQSFLTEEALHDDSKECFDRFEHFITGEDGLIDPQNIVFYGTSFCDIKHTLNIHVFPMDPFNRLYKDEIDPDKYSPQQQIVQRIDAKTGKKGNKNRTDVNDHCDVHYHGTDKFKYLAYFFLRWQTGAKIDRIDLFMGKAYLNYFLWHDANEETWQIDEEKVLQMFSIELQKVAKKLNTRSQFAMTVLPELYEFCCPTDLANDDDSENCIGHEVANTMVKFIGHEVAISPSPNAITL</sequence>
<proteinExistence type="predicted"/>
<dbReference type="Proteomes" id="UP001620645">
    <property type="component" value="Unassembled WGS sequence"/>
</dbReference>
<comment type="caution">
    <text evidence="2">The sequence shown here is derived from an EMBL/GenBank/DDBJ whole genome shotgun (WGS) entry which is preliminary data.</text>
</comment>
<evidence type="ECO:0000256" key="1">
    <source>
        <dbReference type="SAM" id="SignalP"/>
    </source>
</evidence>
<keyword evidence="1" id="KW-0732">Signal</keyword>
<accession>A0ABD2JTK1</accession>
<reference evidence="2 3" key="1">
    <citation type="submission" date="2024-10" db="EMBL/GenBank/DDBJ databases">
        <authorList>
            <person name="Kim D."/>
        </authorList>
    </citation>
    <scope>NUCLEOTIDE SEQUENCE [LARGE SCALE GENOMIC DNA]</scope>
    <source>
        <strain evidence="2">Taebaek</strain>
    </source>
</reference>
<feature type="chain" id="PRO_5044810585" evidence="1">
    <location>
        <begin position="20"/>
        <end position="302"/>
    </location>
</feature>
<dbReference type="EMBL" id="JBICCN010000102">
    <property type="protein sequence ID" value="KAL3093865.1"/>
    <property type="molecule type" value="Genomic_DNA"/>
</dbReference>
<feature type="signal peptide" evidence="1">
    <location>
        <begin position="1"/>
        <end position="19"/>
    </location>
</feature>